<evidence type="ECO:0000313" key="4">
    <source>
        <dbReference type="Proteomes" id="UP000623129"/>
    </source>
</evidence>
<dbReference type="Proteomes" id="UP000623129">
    <property type="component" value="Unassembled WGS sequence"/>
</dbReference>
<dbReference type="EMBL" id="SWLB01000020">
    <property type="protein sequence ID" value="KAF3325495.1"/>
    <property type="molecule type" value="Genomic_DNA"/>
</dbReference>
<proteinExistence type="predicted"/>
<comment type="caution">
    <text evidence="3">The sequence shown here is derived from an EMBL/GenBank/DDBJ whole genome shotgun (WGS) entry which is preliminary data.</text>
</comment>
<evidence type="ECO:0000256" key="2">
    <source>
        <dbReference type="SAM" id="Phobius"/>
    </source>
</evidence>
<protein>
    <submittedName>
        <fullName evidence="3">IgGFc-binding protein-like protein</fullName>
    </submittedName>
</protein>
<accession>A0A833QF17</accession>
<feature type="transmembrane region" description="Helical" evidence="2">
    <location>
        <begin position="161"/>
        <end position="184"/>
    </location>
</feature>
<feature type="transmembrane region" description="Helical" evidence="2">
    <location>
        <begin position="98"/>
        <end position="124"/>
    </location>
</feature>
<sequence>MMHSSDVSPRSPSHTINVDNYGAVAVARTGAILITTPGHVTINNPGMLTQNTTCQSPSEVESEENQTRGFLLTVLSLVLALEYALPPPDDKSAGGMQAWHICNGLTFFALLALAIVAALTWSELRHYYTNSTFPKYLLKLSGAMTIVGGITRLILTRHIDMASIGYSSLIMVGIVFFSMVTWCFRNRATAHALATRALGPAPTTPFPAAPHSVASAPAAPAPATLGPAGPTPSAALGPAPATPDSAAPAPTTLGLAAPTPSATLGPAPAGHTPFATLGPASAAPAPDAPDRAAPAPTTLGLAAPTPSATLGPAPTAPAPATLGTPPGPALPHM</sequence>
<feature type="region of interest" description="Disordered" evidence="1">
    <location>
        <begin position="209"/>
        <end position="333"/>
    </location>
</feature>
<feature type="transmembrane region" description="Helical" evidence="2">
    <location>
        <begin position="136"/>
        <end position="155"/>
    </location>
</feature>
<keyword evidence="2" id="KW-1133">Transmembrane helix</keyword>
<gene>
    <name evidence="3" type="ORF">FCM35_KLT10566</name>
</gene>
<keyword evidence="2" id="KW-0812">Transmembrane</keyword>
<feature type="compositionally biased region" description="Low complexity" evidence="1">
    <location>
        <begin position="209"/>
        <end position="264"/>
    </location>
</feature>
<organism evidence="3 4">
    <name type="scientific">Carex littledalei</name>
    <dbReference type="NCBI Taxonomy" id="544730"/>
    <lineage>
        <taxon>Eukaryota</taxon>
        <taxon>Viridiplantae</taxon>
        <taxon>Streptophyta</taxon>
        <taxon>Embryophyta</taxon>
        <taxon>Tracheophyta</taxon>
        <taxon>Spermatophyta</taxon>
        <taxon>Magnoliopsida</taxon>
        <taxon>Liliopsida</taxon>
        <taxon>Poales</taxon>
        <taxon>Cyperaceae</taxon>
        <taxon>Cyperoideae</taxon>
        <taxon>Cariceae</taxon>
        <taxon>Carex</taxon>
        <taxon>Carex subgen. Euthyceras</taxon>
    </lineage>
</organism>
<feature type="compositionally biased region" description="Low complexity" evidence="1">
    <location>
        <begin position="279"/>
        <end position="324"/>
    </location>
</feature>
<evidence type="ECO:0000313" key="3">
    <source>
        <dbReference type="EMBL" id="KAF3325495.1"/>
    </source>
</evidence>
<keyword evidence="4" id="KW-1185">Reference proteome</keyword>
<name>A0A833QF17_9POAL</name>
<reference evidence="3" key="1">
    <citation type="submission" date="2020-01" db="EMBL/GenBank/DDBJ databases">
        <title>Genome sequence of Kobresia littledalei, the first chromosome-level genome in the family Cyperaceae.</title>
        <authorList>
            <person name="Qu G."/>
        </authorList>
    </citation>
    <scope>NUCLEOTIDE SEQUENCE</scope>
    <source>
        <strain evidence="3">C.B.Clarke</strain>
        <tissue evidence="3">Leaf</tissue>
    </source>
</reference>
<dbReference type="AlphaFoldDB" id="A0A833QF17"/>
<evidence type="ECO:0000256" key="1">
    <source>
        <dbReference type="SAM" id="MobiDB-lite"/>
    </source>
</evidence>
<keyword evidence="2" id="KW-0472">Membrane</keyword>